<feature type="transmembrane region" description="Helical" evidence="2">
    <location>
        <begin position="150"/>
        <end position="174"/>
    </location>
</feature>
<comment type="caution">
    <text evidence="4">The sequence shown here is derived from an EMBL/GenBank/DDBJ whole genome shotgun (WGS) entry which is preliminary data.</text>
</comment>
<sequence length="175" mass="18604">MSEEIKTEEAGTDNNQEEKKQKKSIVTSFMDGAKEGFYIGIENILPAMVLGYVIIRFLELTGLVNLIGKVFAPVMGIFGLPGEAAIVLMSAFFAKAAGAATAANLYAAGTINAAQATILVVPCMLMGTLVGHYARIVLVAGTNPKYRSHLLGLPILLSLVGMLGMRGIMMLMGYM</sequence>
<dbReference type="GO" id="GO:0005886">
    <property type="term" value="C:plasma membrane"/>
    <property type="evidence" value="ECO:0007669"/>
    <property type="project" value="TreeGrafter"/>
</dbReference>
<evidence type="ECO:0000259" key="3">
    <source>
        <dbReference type="Pfam" id="PF07670"/>
    </source>
</evidence>
<feature type="transmembrane region" description="Helical" evidence="2">
    <location>
        <begin position="37"/>
        <end position="58"/>
    </location>
</feature>
<gene>
    <name evidence="4" type="ORF">K5I21_23345</name>
</gene>
<dbReference type="NCBIfam" id="NF007811">
    <property type="entry name" value="PRK10519.1"/>
    <property type="match status" value="1"/>
</dbReference>
<keyword evidence="2" id="KW-0472">Membrane</keyword>
<evidence type="ECO:0000313" key="5">
    <source>
        <dbReference type="Proteomes" id="UP001203136"/>
    </source>
</evidence>
<protein>
    <submittedName>
        <fullName evidence="4">Nucleoside recognition protein</fullName>
    </submittedName>
</protein>
<keyword evidence="2" id="KW-1133">Transmembrane helix</keyword>
<keyword evidence="2" id="KW-0812">Transmembrane</keyword>
<dbReference type="PANTHER" id="PTHR35793">
    <property type="entry name" value="INNER MEMBRANE PROTEIN YJIG"/>
    <property type="match status" value="1"/>
</dbReference>
<dbReference type="AlphaFoldDB" id="A0AAW5FAA5"/>
<feature type="domain" description="Nucleoside transporter/FeoB GTPase Gate" evidence="3">
    <location>
        <begin position="43"/>
        <end position="137"/>
    </location>
</feature>
<accession>A0AAW5FAA5</accession>
<dbReference type="InterPro" id="IPR052549">
    <property type="entry name" value="SpmB"/>
</dbReference>
<evidence type="ECO:0000256" key="1">
    <source>
        <dbReference type="SAM" id="MobiDB-lite"/>
    </source>
</evidence>
<feature type="region of interest" description="Disordered" evidence="1">
    <location>
        <begin position="1"/>
        <end position="21"/>
    </location>
</feature>
<organism evidence="4 5">
    <name type="scientific">Clostridium symbiosum</name>
    <name type="common">Bacteroides symbiosus</name>
    <dbReference type="NCBI Taxonomy" id="1512"/>
    <lineage>
        <taxon>Bacteria</taxon>
        <taxon>Bacillati</taxon>
        <taxon>Bacillota</taxon>
        <taxon>Clostridia</taxon>
        <taxon>Lachnospirales</taxon>
        <taxon>Lachnospiraceae</taxon>
        <taxon>Otoolea</taxon>
    </lineage>
</organism>
<feature type="transmembrane region" description="Helical" evidence="2">
    <location>
        <begin position="70"/>
        <end position="93"/>
    </location>
</feature>
<proteinExistence type="predicted"/>
<evidence type="ECO:0000256" key="2">
    <source>
        <dbReference type="SAM" id="Phobius"/>
    </source>
</evidence>
<dbReference type="Pfam" id="PF07670">
    <property type="entry name" value="Gate"/>
    <property type="match status" value="1"/>
</dbReference>
<name>A0AAW5FAA5_CLOSY</name>
<dbReference type="PANTHER" id="PTHR35793:SF2">
    <property type="entry name" value="INNER MEMBRANE PROTEIN YJIG"/>
    <property type="match status" value="1"/>
</dbReference>
<dbReference type="Proteomes" id="UP001203136">
    <property type="component" value="Unassembled WGS sequence"/>
</dbReference>
<evidence type="ECO:0000313" key="4">
    <source>
        <dbReference type="EMBL" id="MCK0088740.1"/>
    </source>
</evidence>
<dbReference type="RefSeq" id="WP_009297696.1">
    <property type="nucleotide sequence ID" value="NZ_BAABZD010000003.1"/>
</dbReference>
<feature type="transmembrane region" description="Helical" evidence="2">
    <location>
        <begin position="113"/>
        <end position="138"/>
    </location>
</feature>
<reference evidence="4" key="1">
    <citation type="journal article" date="2022" name="Cell Host Microbe">
        <title>Colonization of the live biotherapeutic product VE303 and modulation of the microbiota and metabolites in healthy volunteers.</title>
        <authorList>
            <person name="Dsouza M."/>
            <person name="Menon R."/>
            <person name="Crossette E."/>
            <person name="Bhattarai S.K."/>
            <person name="Schneider J."/>
            <person name="Kim Y.G."/>
            <person name="Reddy S."/>
            <person name="Caballero S."/>
            <person name="Felix C."/>
            <person name="Cornacchione L."/>
            <person name="Hendrickson J."/>
            <person name="Watson A.R."/>
            <person name="Minot S.S."/>
            <person name="Greenfield N."/>
            <person name="Schopf L."/>
            <person name="Szabady R."/>
            <person name="Patarroyo J."/>
            <person name="Smith W."/>
            <person name="Harrison P."/>
            <person name="Kuijper E.J."/>
            <person name="Kelly C.P."/>
            <person name="Olle B."/>
            <person name="Bobilev D."/>
            <person name="Silber J.L."/>
            <person name="Bucci V."/>
            <person name="Roberts B."/>
            <person name="Faith J."/>
            <person name="Norman J.M."/>
        </authorList>
    </citation>
    <scope>NUCLEOTIDE SEQUENCE</scope>
    <source>
        <strain evidence="4">VE303-04</strain>
    </source>
</reference>
<dbReference type="InterPro" id="IPR011642">
    <property type="entry name" value="Gate_dom"/>
</dbReference>
<dbReference type="EMBL" id="JAINVB010000002">
    <property type="protein sequence ID" value="MCK0088740.1"/>
    <property type="molecule type" value="Genomic_DNA"/>
</dbReference>